<keyword evidence="2" id="KW-1185">Reference proteome</keyword>
<evidence type="ECO:0000313" key="2">
    <source>
        <dbReference type="Proteomes" id="UP001056120"/>
    </source>
</evidence>
<organism evidence="1 2">
    <name type="scientific">Smallanthus sonchifolius</name>
    <dbReference type="NCBI Taxonomy" id="185202"/>
    <lineage>
        <taxon>Eukaryota</taxon>
        <taxon>Viridiplantae</taxon>
        <taxon>Streptophyta</taxon>
        <taxon>Embryophyta</taxon>
        <taxon>Tracheophyta</taxon>
        <taxon>Spermatophyta</taxon>
        <taxon>Magnoliopsida</taxon>
        <taxon>eudicotyledons</taxon>
        <taxon>Gunneridae</taxon>
        <taxon>Pentapetalae</taxon>
        <taxon>asterids</taxon>
        <taxon>campanulids</taxon>
        <taxon>Asterales</taxon>
        <taxon>Asteraceae</taxon>
        <taxon>Asteroideae</taxon>
        <taxon>Heliantheae alliance</taxon>
        <taxon>Millerieae</taxon>
        <taxon>Smallanthus</taxon>
    </lineage>
</organism>
<reference evidence="1 2" key="2">
    <citation type="journal article" date="2022" name="Mol. Ecol. Resour.">
        <title>The genomes of chicory, endive, great burdock and yacon provide insights into Asteraceae paleo-polyploidization history and plant inulin production.</title>
        <authorList>
            <person name="Fan W."/>
            <person name="Wang S."/>
            <person name="Wang H."/>
            <person name="Wang A."/>
            <person name="Jiang F."/>
            <person name="Liu H."/>
            <person name="Zhao H."/>
            <person name="Xu D."/>
            <person name="Zhang Y."/>
        </authorList>
    </citation>
    <scope>NUCLEOTIDE SEQUENCE [LARGE SCALE GENOMIC DNA]</scope>
    <source>
        <strain evidence="2">cv. Yunnan</strain>
        <tissue evidence="1">Leaves</tissue>
    </source>
</reference>
<dbReference type="EMBL" id="CM042039">
    <property type="protein sequence ID" value="KAI3726929.1"/>
    <property type="molecule type" value="Genomic_DNA"/>
</dbReference>
<name>A0ACB9BY44_9ASTR</name>
<protein>
    <submittedName>
        <fullName evidence="1">Uncharacterized protein</fullName>
    </submittedName>
</protein>
<comment type="caution">
    <text evidence="1">The sequence shown here is derived from an EMBL/GenBank/DDBJ whole genome shotgun (WGS) entry which is preliminary data.</text>
</comment>
<dbReference type="Proteomes" id="UP001056120">
    <property type="component" value="Linkage Group LG22"/>
</dbReference>
<gene>
    <name evidence="1" type="ORF">L1987_66736</name>
</gene>
<accession>A0ACB9BY44</accession>
<sequence length="384" mass="42988">MALPYTQEPDLAIGKDDESATLETSQENHNCSASDGFTFVELDAAIIKDDHEYQSLLKSLAPKEFDMSFINDLFSMDERIFTVSESVKEFLFESNSDDYEFEELDFTVGNDEEFESLLANLAPIENDKCAFDVINFDAIMEHIANCSNHHKRTKSDMFKDILEMVNVGLTLGDIRKDQLGKTVPGGAERIVELAYWYKIPLRSAQGERIRLQSNTLTFVRAITCFPNIASLLLYKAFGLAKNGAESSLASEQLPDAMKHSGFCGLIPKCCDPYLMKAYSFAHTAYMAVVEKLRYDDEFKVGVLRAVGLTDPGVFKKIVDVCNNLCKVFGEPELTFATAEKYHIKNNMICFFEEDSKDVAAGELTKDLADKLMVASIHDSSTSKN</sequence>
<evidence type="ECO:0000313" key="1">
    <source>
        <dbReference type="EMBL" id="KAI3726929.1"/>
    </source>
</evidence>
<reference evidence="2" key="1">
    <citation type="journal article" date="2022" name="Mol. Ecol. Resour.">
        <title>The genomes of chicory, endive, great burdock and yacon provide insights into Asteraceae palaeo-polyploidization history and plant inulin production.</title>
        <authorList>
            <person name="Fan W."/>
            <person name="Wang S."/>
            <person name="Wang H."/>
            <person name="Wang A."/>
            <person name="Jiang F."/>
            <person name="Liu H."/>
            <person name="Zhao H."/>
            <person name="Xu D."/>
            <person name="Zhang Y."/>
        </authorList>
    </citation>
    <scope>NUCLEOTIDE SEQUENCE [LARGE SCALE GENOMIC DNA]</scope>
    <source>
        <strain evidence="2">cv. Yunnan</strain>
    </source>
</reference>
<proteinExistence type="predicted"/>